<proteinExistence type="inferred from homology"/>
<feature type="transmembrane region" description="Helical" evidence="9">
    <location>
        <begin position="547"/>
        <end position="566"/>
    </location>
</feature>
<keyword evidence="6 9" id="KW-0812">Transmembrane</keyword>
<accession>A0AAE3QC89</accession>
<evidence type="ECO:0000256" key="4">
    <source>
        <dbReference type="ARBA" id="ARBA00022475"/>
    </source>
</evidence>
<evidence type="ECO:0000256" key="6">
    <source>
        <dbReference type="ARBA" id="ARBA00022692"/>
    </source>
</evidence>
<keyword evidence="7 9" id="KW-1133">Transmembrane helix</keyword>
<dbReference type="Gene3D" id="1.20.1640.10">
    <property type="entry name" value="Multidrug efflux transporter AcrB transmembrane domain"/>
    <property type="match status" value="2"/>
</dbReference>
<dbReference type="FunFam" id="3.30.70.1430:FF:000001">
    <property type="entry name" value="Efflux pump membrane transporter"/>
    <property type="match status" value="1"/>
</dbReference>
<dbReference type="NCBIfam" id="TIGR00915">
    <property type="entry name" value="2A0602"/>
    <property type="match status" value="1"/>
</dbReference>
<dbReference type="AlphaFoldDB" id="A0AAE3QC89"/>
<name>A0AAE3QC89_9HYPH</name>
<dbReference type="PANTHER" id="PTHR32063:SF11">
    <property type="entry name" value="CATION OR DRUG EFFLUX SYSTEM PROTEIN"/>
    <property type="match status" value="1"/>
</dbReference>
<feature type="transmembrane region" description="Helical" evidence="9">
    <location>
        <begin position="468"/>
        <end position="490"/>
    </location>
</feature>
<keyword evidence="12" id="KW-1185">Reference proteome</keyword>
<dbReference type="GO" id="GO:0042910">
    <property type="term" value="F:xenobiotic transmembrane transporter activity"/>
    <property type="evidence" value="ECO:0007669"/>
    <property type="project" value="TreeGrafter"/>
</dbReference>
<dbReference type="Gene3D" id="3.30.70.1430">
    <property type="entry name" value="Multidrug efflux transporter AcrB pore domain"/>
    <property type="match status" value="2"/>
</dbReference>
<comment type="similarity">
    <text evidence="2 9">Belongs to the resistance-nodulation-cell division (RND) (TC 2.A.6) family.</text>
</comment>
<feature type="transmembrane region" description="Helical" evidence="9">
    <location>
        <begin position="12"/>
        <end position="32"/>
    </location>
</feature>
<dbReference type="NCBIfam" id="NF000282">
    <property type="entry name" value="RND_permease_1"/>
    <property type="match status" value="1"/>
</dbReference>
<feature type="transmembrane region" description="Helical" evidence="9">
    <location>
        <begin position="440"/>
        <end position="462"/>
    </location>
</feature>
<dbReference type="Pfam" id="PF00873">
    <property type="entry name" value="ACR_tran"/>
    <property type="match status" value="1"/>
</dbReference>
<reference evidence="11" key="1">
    <citation type="submission" date="2022-03" db="EMBL/GenBank/DDBJ databases">
        <title>Fererhizobium litorale gen. nov., sp. nov., isolated from sandy sediments of the Sea of Japan seashore.</title>
        <authorList>
            <person name="Romanenko L."/>
            <person name="Kurilenko V."/>
            <person name="Otstavnykh N."/>
            <person name="Svetashev V."/>
            <person name="Tekutyeva L."/>
            <person name="Isaeva M."/>
            <person name="Mikhailov V."/>
        </authorList>
    </citation>
    <scope>NUCLEOTIDE SEQUENCE</scope>
    <source>
        <strain evidence="11">KMM 9576</strain>
    </source>
</reference>
<evidence type="ECO:0000256" key="7">
    <source>
        <dbReference type="ARBA" id="ARBA00022989"/>
    </source>
</evidence>
<dbReference type="InterPro" id="IPR004764">
    <property type="entry name" value="MdtF-like"/>
</dbReference>
<dbReference type="SUPFAM" id="SSF82693">
    <property type="entry name" value="Multidrug efflux transporter AcrB pore domain, PN1, PN2, PC1 and PC2 subdomains"/>
    <property type="match status" value="4"/>
</dbReference>
<evidence type="ECO:0000256" key="1">
    <source>
        <dbReference type="ARBA" id="ARBA00004429"/>
    </source>
</evidence>
<dbReference type="Gene3D" id="3.30.70.1440">
    <property type="entry name" value="Multidrug efflux transporter AcrB pore domain"/>
    <property type="match status" value="1"/>
</dbReference>
<evidence type="ECO:0000256" key="2">
    <source>
        <dbReference type="ARBA" id="ARBA00010942"/>
    </source>
</evidence>
<evidence type="ECO:0000256" key="9">
    <source>
        <dbReference type="RuleBase" id="RU364070"/>
    </source>
</evidence>
<dbReference type="EMBL" id="JALDYZ010000001">
    <property type="protein sequence ID" value="MDI7920718.1"/>
    <property type="molecule type" value="Genomic_DNA"/>
</dbReference>
<dbReference type="InterPro" id="IPR027463">
    <property type="entry name" value="AcrB_DN_DC_subdom"/>
</dbReference>
<dbReference type="InterPro" id="IPR001036">
    <property type="entry name" value="Acrflvin-R"/>
</dbReference>
<feature type="transmembrane region" description="Helical" evidence="9">
    <location>
        <begin position="908"/>
        <end position="930"/>
    </location>
</feature>
<comment type="subcellular location">
    <subcellularLocation>
        <location evidence="1 9">Cell inner membrane</location>
        <topology evidence="1 9">Multi-pass membrane protein</topology>
    </subcellularLocation>
</comment>
<dbReference type="PANTHER" id="PTHR32063">
    <property type="match status" value="1"/>
</dbReference>
<feature type="transmembrane region" description="Helical" evidence="9">
    <location>
        <begin position="343"/>
        <end position="362"/>
    </location>
</feature>
<evidence type="ECO:0000256" key="3">
    <source>
        <dbReference type="ARBA" id="ARBA00022448"/>
    </source>
</evidence>
<feature type="transmembrane region" description="Helical" evidence="9">
    <location>
        <begin position="397"/>
        <end position="419"/>
    </location>
</feature>
<feature type="transmembrane region" description="Helical" evidence="9">
    <location>
        <begin position="883"/>
        <end position="901"/>
    </location>
</feature>
<dbReference type="RefSeq" id="WP_311784886.1">
    <property type="nucleotide sequence ID" value="NZ_JALDYY010000001.1"/>
</dbReference>
<protein>
    <recommendedName>
        <fullName evidence="9">Efflux pump membrane transporter</fullName>
    </recommendedName>
</protein>
<dbReference type="Gene3D" id="3.30.70.1320">
    <property type="entry name" value="Multidrug efflux transporter AcrB pore domain like"/>
    <property type="match status" value="1"/>
</dbReference>
<gene>
    <name evidence="11" type="ORF">MRS75_01320</name>
</gene>
<dbReference type="Proteomes" id="UP001161580">
    <property type="component" value="Unassembled WGS sequence"/>
</dbReference>
<dbReference type="GO" id="GO:0015562">
    <property type="term" value="F:efflux transmembrane transporter activity"/>
    <property type="evidence" value="ECO:0007669"/>
    <property type="project" value="InterPro"/>
</dbReference>
<feature type="region of interest" description="Disordered" evidence="10">
    <location>
        <begin position="1046"/>
        <end position="1071"/>
    </location>
</feature>
<dbReference type="SUPFAM" id="SSF82866">
    <property type="entry name" value="Multidrug efflux transporter AcrB transmembrane domain"/>
    <property type="match status" value="2"/>
</dbReference>
<evidence type="ECO:0000256" key="8">
    <source>
        <dbReference type="ARBA" id="ARBA00023136"/>
    </source>
</evidence>
<feature type="transmembrane region" description="Helical" evidence="9">
    <location>
        <begin position="985"/>
        <end position="1004"/>
    </location>
</feature>
<dbReference type="Gene3D" id="3.30.2090.10">
    <property type="entry name" value="Multidrug efflux transporter AcrB TolC docking domain, DN and DC subdomains"/>
    <property type="match status" value="2"/>
</dbReference>
<evidence type="ECO:0000313" key="12">
    <source>
        <dbReference type="Proteomes" id="UP001161580"/>
    </source>
</evidence>
<keyword evidence="3 9" id="KW-0813">Transport</keyword>
<feature type="transmembrane region" description="Helical" evidence="9">
    <location>
        <begin position="1016"/>
        <end position="1039"/>
    </location>
</feature>
<dbReference type="SUPFAM" id="SSF82714">
    <property type="entry name" value="Multidrug efflux transporter AcrB TolC docking domain, DN and DC subdomains"/>
    <property type="match status" value="2"/>
</dbReference>
<evidence type="ECO:0000256" key="5">
    <source>
        <dbReference type="ARBA" id="ARBA00022519"/>
    </source>
</evidence>
<dbReference type="FunFam" id="1.20.1640.10:FF:000001">
    <property type="entry name" value="Efflux pump membrane transporter"/>
    <property type="match status" value="1"/>
</dbReference>
<comment type="caution">
    <text evidence="11">The sequence shown here is derived from an EMBL/GenBank/DDBJ whole genome shotgun (WGS) entry which is preliminary data.</text>
</comment>
<dbReference type="GO" id="GO:0005886">
    <property type="term" value="C:plasma membrane"/>
    <property type="evidence" value="ECO:0007669"/>
    <property type="project" value="UniProtKB-SubCell"/>
</dbReference>
<dbReference type="GO" id="GO:0009636">
    <property type="term" value="P:response to toxic substance"/>
    <property type="evidence" value="ECO:0007669"/>
    <property type="project" value="UniProtKB-ARBA"/>
</dbReference>
<sequence length="1071" mass="115724">MRFAHFFVDRPIFASVISIVLLIVGGIAYSQLPVAQYPEIAPPTIVVRAQYPGADAETIANTVATPLEQEVNGVENMLYMSSYSTSDGSMALTITFKLGTDLDQAQVLVQNRVSIAEPRLPEDVRRIGITTVKSSPDLMMVVHLLSPNDRYDQLYVSNYARTRIRDVLVRLDGVGDVILFGEREYALRVWLDPEKLSAYGMTSSDVVQALRDQNVQVSGGAIGGPPTSGNNAFQYTVTTDGRFSDPRQFRYVIVKASQDGRLVQLQDIARVELGAREYVTNSYLNGSPAVAIGIFSRPGTNALAAADAIRATMQDLSRDFPEGLEYSIVYNPTEFISESINEVYKTILEAAILVALVVIIFLQSWRTAIIPIVAIPVSLIGTFALLLAFGFSLNMLTLFGLVLAIGIVVDDAIVVVENVERNLARGMTPKQAAHVTMDEVGTAVIAISLVLIAVFVPTAFIPGISGQFYLQFAVTISVATAISALNSLTLSPALAGILLRPHDDHEHESRNPFVRVGRGLANGFNNGFDRMAAGYAWIVRHLVQTRMALIGALVVFAGLLAATWHMTQIVPRGFIPTMDQGYAIVVIQLPDGASLQRTDEVVMRASKIIREVPGVKNAVAFSGFNGATFTNASNSGVIFASFDSFEERLERGEGAPQIIGQLYGSLQSIQEAFIIAIPPPSVRGVGNGGGFKMQVMDRQSADMRRALGLVYQMMGQAAQTPGLSGVFTTFTASSPQFFIALDRDKARALNVPIPNIFETLSINLGTSYVNDFNAFGRVYQVRAQADQQYRLERDDILALKVRSATGALVPLGTLIEIQDRSGPALVQRYNMYVSVPIQGNPAPGVSTGTALDAMEAMATQILPQGTTFEWTELALQERQTGNTAGLIFGLSVIFVFLALAAQYESWVLPLAIILIVPLAVLAALIGVSLRGMDNNILTQIGLIVLIGLAAKNAILIVEFARQGEEEGLNPIEAAIEASRLRLRPILMTAFAFILGVVPLMIATGPGAEMRQSLGTAVFSGMLGVTFLGLFLTPVFYVTLRSMRRKRKDLDNGTPPPSAPIEAPEKVPAGVK</sequence>
<organism evidence="11 12">
    <name type="scientific">Ferirhizobium litorale</name>
    <dbReference type="NCBI Taxonomy" id="2927786"/>
    <lineage>
        <taxon>Bacteria</taxon>
        <taxon>Pseudomonadati</taxon>
        <taxon>Pseudomonadota</taxon>
        <taxon>Alphaproteobacteria</taxon>
        <taxon>Hyphomicrobiales</taxon>
        <taxon>Rhizobiaceae</taxon>
        <taxon>Ferirhizobium</taxon>
    </lineage>
</organism>
<feature type="transmembrane region" description="Helical" evidence="9">
    <location>
        <begin position="369"/>
        <end position="391"/>
    </location>
</feature>
<evidence type="ECO:0000313" key="11">
    <source>
        <dbReference type="EMBL" id="MDI7920718.1"/>
    </source>
</evidence>
<feature type="transmembrane region" description="Helical" evidence="9">
    <location>
        <begin position="936"/>
        <end position="957"/>
    </location>
</feature>
<keyword evidence="5 9" id="KW-0997">Cell inner membrane</keyword>
<dbReference type="PRINTS" id="PR00702">
    <property type="entry name" value="ACRIFLAVINRP"/>
</dbReference>
<keyword evidence="8 9" id="KW-0472">Membrane</keyword>
<evidence type="ECO:0000256" key="10">
    <source>
        <dbReference type="SAM" id="MobiDB-lite"/>
    </source>
</evidence>
<keyword evidence="4" id="KW-1003">Cell membrane</keyword>